<evidence type="ECO:0000313" key="2">
    <source>
        <dbReference type="EMBL" id="MBA2881800.1"/>
    </source>
</evidence>
<dbReference type="SMART" id="SM00507">
    <property type="entry name" value="HNHc"/>
    <property type="match status" value="1"/>
</dbReference>
<dbReference type="EMBL" id="JACDUS010000005">
    <property type="protein sequence ID" value="MBA2881800.1"/>
    <property type="molecule type" value="Genomic_DNA"/>
</dbReference>
<keyword evidence="3" id="KW-1185">Reference proteome</keyword>
<evidence type="ECO:0000313" key="3">
    <source>
        <dbReference type="Proteomes" id="UP000525298"/>
    </source>
</evidence>
<dbReference type="Proteomes" id="UP000525298">
    <property type="component" value="Unassembled WGS sequence"/>
</dbReference>
<dbReference type="AlphaFoldDB" id="A0A7W0C9W8"/>
<dbReference type="RefSeq" id="WP_181551453.1">
    <property type="nucleotide sequence ID" value="NZ_JACDUS010000005.1"/>
</dbReference>
<sequence length="192" mass="22559">MARESIPKKIKEAVLDEYDHRCAVCAGDRPHLHHVNEDATDNDPMNLLPLCPNCHLRDQHNPTKKIDVGKLKLFRKYKDPTILKPQFHPIYERTLFLNEIEINDSNVAEIENRAKELIEFVASLEMGDFYSKRLNELVGPLKRVFVMALGGGPDPHYERQRKRANYDYREKISQNKDDVYSLIVELLRYQKW</sequence>
<evidence type="ECO:0000259" key="1">
    <source>
        <dbReference type="SMART" id="SM00507"/>
    </source>
</evidence>
<name>A0A7W0C9W8_9BACT</name>
<gene>
    <name evidence="2" type="ORF">HNR65_002131</name>
</gene>
<dbReference type="CDD" id="cd00085">
    <property type="entry name" value="HNHc"/>
    <property type="match status" value="1"/>
</dbReference>
<comment type="caution">
    <text evidence="2">The sequence shown here is derived from an EMBL/GenBank/DDBJ whole genome shotgun (WGS) entry which is preliminary data.</text>
</comment>
<protein>
    <recommendedName>
        <fullName evidence="1">HNH nuclease domain-containing protein</fullName>
    </recommendedName>
</protein>
<organism evidence="2 3">
    <name type="scientific">Desulfosalsimonas propionicica</name>
    <dbReference type="NCBI Taxonomy" id="332175"/>
    <lineage>
        <taxon>Bacteria</taxon>
        <taxon>Pseudomonadati</taxon>
        <taxon>Thermodesulfobacteriota</taxon>
        <taxon>Desulfobacteria</taxon>
        <taxon>Desulfobacterales</taxon>
        <taxon>Desulfosalsimonadaceae</taxon>
        <taxon>Desulfosalsimonas</taxon>
    </lineage>
</organism>
<feature type="domain" description="HNH nuclease" evidence="1">
    <location>
        <begin position="9"/>
        <end position="56"/>
    </location>
</feature>
<proteinExistence type="predicted"/>
<reference evidence="2 3" key="1">
    <citation type="submission" date="2020-07" db="EMBL/GenBank/DDBJ databases">
        <title>Genomic Encyclopedia of Type Strains, Phase IV (KMG-IV): sequencing the most valuable type-strain genomes for metagenomic binning, comparative biology and taxonomic classification.</title>
        <authorList>
            <person name="Goeker M."/>
        </authorList>
    </citation>
    <scope>NUCLEOTIDE SEQUENCE [LARGE SCALE GENOMIC DNA]</scope>
    <source>
        <strain evidence="2 3">DSM 17721</strain>
    </source>
</reference>
<dbReference type="InterPro" id="IPR003615">
    <property type="entry name" value="HNH_nuc"/>
</dbReference>
<accession>A0A7W0C9W8</accession>